<proteinExistence type="predicted"/>
<comment type="caution">
    <text evidence="1">The sequence shown here is derived from an EMBL/GenBank/DDBJ whole genome shotgun (WGS) entry which is preliminary data.</text>
</comment>
<dbReference type="Proteomes" id="UP001262032">
    <property type="component" value="Unassembled WGS sequence"/>
</dbReference>
<protein>
    <recommendedName>
        <fullName evidence="3">Major capsid protein</fullName>
    </recommendedName>
</protein>
<dbReference type="GeneID" id="97424199"/>
<evidence type="ECO:0008006" key="3">
    <source>
        <dbReference type="Google" id="ProtNLM"/>
    </source>
</evidence>
<evidence type="ECO:0000313" key="2">
    <source>
        <dbReference type="Proteomes" id="UP001262032"/>
    </source>
</evidence>
<gene>
    <name evidence="1" type="ORF">J2X12_002888</name>
</gene>
<organism evidence="1 2">
    <name type="scientific">Pseudarthrobacter oxydans</name>
    <name type="common">Arthrobacter oxydans</name>
    <dbReference type="NCBI Taxonomy" id="1671"/>
    <lineage>
        <taxon>Bacteria</taxon>
        <taxon>Bacillati</taxon>
        <taxon>Actinomycetota</taxon>
        <taxon>Actinomycetes</taxon>
        <taxon>Micrococcales</taxon>
        <taxon>Micrococcaceae</taxon>
        <taxon>Pseudarthrobacter</taxon>
    </lineage>
</organism>
<sequence>MAVGQHNVVKPEKIAAAAVVAIGEESVLAKTVERRSFDEFKGAAGDKITFRVEGTLPVRSYAWRNDRADQIVTDTYVEQTVDLTVEPNNDYSAVALIDEALEFDFAGAWGKLFNAQIKAVTGGLERRVRSQVINAPYERVMALVANSAAKAAAQADGEDLVFNFFSDVQAELKALRNPDTNVVAVVGSGWANLLRKASKSTKNEGRGDGAFASNVIDTFAGITAVEDPTLGKNEGYVYAASAVLLFTAAPRVPLGAVKGAISNENGFSLRWIQDYDASRQIDRSTFNSWIATGVTKDNLRQINSDGTQEIVSTEQYFVRGIKIELVSSSVGATATASVTTGAVSSVAVTEGGSGYTVAPKVTFAGPGTGAAATAVLTNGVVTAINVTAGGTGYTSAPEVTLETPAAATEIKPGDGKTRTNGSLGASATSTLAKVYNDEPFAGVLPAGDPFTIGHDVAPVVP</sequence>
<accession>A0AAW8ND97</accession>
<dbReference type="AlphaFoldDB" id="A0AAW8ND97"/>
<dbReference type="EMBL" id="JAVDWN010000010">
    <property type="protein sequence ID" value="MDR7164850.1"/>
    <property type="molecule type" value="Genomic_DNA"/>
</dbReference>
<name>A0AAW8ND97_PSEOX</name>
<dbReference type="RefSeq" id="WP_310114092.1">
    <property type="nucleotide sequence ID" value="NZ_JAVDTN010000017.1"/>
</dbReference>
<reference evidence="1" key="1">
    <citation type="submission" date="2023-07" db="EMBL/GenBank/DDBJ databases">
        <title>Sorghum-associated microbial communities from plants grown in Nebraska, USA.</title>
        <authorList>
            <person name="Schachtman D."/>
        </authorList>
    </citation>
    <scope>NUCLEOTIDE SEQUENCE</scope>
    <source>
        <strain evidence="1">BE261</strain>
    </source>
</reference>
<evidence type="ECO:0000313" key="1">
    <source>
        <dbReference type="EMBL" id="MDR7164850.1"/>
    </source>
</evidence>